<organism evidence="2 3">
    <name type="scientific">Serpentinicella alkaliphila</name>
    <dbReference type="NCBI Taxonomy" id="1734049"/>
    <lineage>
        <taxon>Bacteria</taxon>
        <taxon>Bacillati</taxon>
        <taxon>Bacillota</taxon>
        <taxon>Clostridia</taxon>
        <taxon>Peptostreptococcales</taxon>
        <taxon>Natronincolaceae</taxon>
        <taxon>Serpentinicella</taxon>
    </lineage>
</organism>
<evidence type="ECO:0000313" key="2">
    <source>
        <dbReference type="EMBL" id="TCQ01898.1"/>
    </source>
</evidence>
<keyword evidence="1" id="KW-0812">Transmembrane</keyword>
<dbReference type="EMBL" id="SLYC01000021">
    <property type="protein sequence ID" value="TCQ01898.1"/>
    <property type="molecule type" value="Genomic_DNA"/>
</dbReference>
<dbReference type="AlphaFoldDB" id="A0A4R2TEX1"/>
<gene>
    <name evidence="2" type="ORF">EDD79_102129</name>
</gene>
<name>A0A4R2TEX1_9FIRM</name>
<keyword evidence="1" id="KW-0472">Membrane</keyword>
<feature type="transmembrane region" description="Helical" evidence="1">
    <location>
        <begin position="108"/>
        <end position="130"/>
    </location>
</feature>
<dbReference type="Proteomes" id="UP000295504">
    <property type="component" value="Unassembled WGS sequence"/>
</dbReference>
<feature type="transmembrane region" description="Helical" evidence="1">
    <location>
        <begin position="64"/>
        <end position="88"/>
    </location>
</feature>
<keyword evidence="3" id="KW-1185">Reference proteome</keyword>
<evidence type="ECO:0000313" key="3">
    <source>
        <dbReference type="Proteomes" id="UP000295504"/>
    </source>
</evidence>
<keyword evidence="1" id="KW-1133">Transmembrane helix</keyword>
<sequence length="335" mass="38601">MSAHHIPSPGTKFRKTVYLLGPVQERRKHGDVIGKLRHKRVLPHIIIKLKETKLMNFETKKRPYILIVILIVSIFLIIICIPFVIEWILLNKTTFPFNMSINFTEEVWFGFIASYIGALGTIALGIIALWQNKRYKELSEKSSHDAALIQKDLKSLSLETMEAIEILKRIELAKYYPLIERIPYTSYGTTKAVIESLIESEDDVIQINYLNVDMTDLTEPISELVEKYNSYYFIVRNISEKTIRNFTCTEVTINGIGPSFRVSSNCDIPPGKNAIILISDFPRFLEGEVIELEMKFTLNNLVMERYYIETHTIISFDNEGPSSYFAKFTSPVILE</sequence>
<protein>
    <submittedName>
        <fullName evidence="2">Uncharacterized protein</fullName>
    </submittedName>
</protein>
<accession>A0A4R2TEX1</accession>
<evidence type="ECO:0000256" key="1">
    <source>
        <dbReference type="SAM" id="Phobius"/>
    </source>
</evidence>
<comment type="caution">
    <text evidence="2">The sequence shown here is derived from an EMBL/GenBank/DDBJ whole genome shotgun (WGS) entry which is preliminary data.</text>
</comment>
<proteinExistence type="predicted"/>
<reference evidence="2 3" key="1">
    <citation type="submission" date="2019-03" db="EMBL/GenBank/DDBJ databases">
        <title>Genomic Encyclopedia of Type Strains, Phase IV (KMG-IV): sequencing the most valuable type-strain genomes for metagenomic binning, comparative biology and taxonomic classification.</title>
        <authorList>
            <person name="Goeker M."/>
        </authorList>
    </citation>
    <scope>NUCLEOTIDE SEQUENCE [LARGE SCALE GENOMIC DNA]</scope>
    <source>
        <strain evidence="2 3">DSM 100013</strain>
    </source>
</reference>